<keyword evidence="1" id="KW-1133">Transmembrane helix</keyword>
<organism evidence="3 4">
    <name type="scientific">Mycena venus</name>
    <dbReference type="NCBI Taxonomy" id="2733690"/>
    <lineage>
        <taxon>Eukaryota</taxon>
        <taxon>Fungi</taxon>
        <taxon>Dikarya</taxon>
        <taxon>Basidiomycota</taxon>
        <taxon>Agaricomycotina</taxon>
        <taxon>Agaricomycetes</taxon>
        <taxon>Agaricomycetidae</taxon>
        <taxon>Agaricales</taxon>
        <taxon>Marasmiineae</taxon>
        <taxon>Mycenaceae</taxon>
        <taxon>Mycena</taxon>
    </lineage>
</organism>
<comment type="caution">
    <text evidence="3">The sequence shown here is derived from an EMBL/GenBank/DDBJ whole genome shotgun (WGS) entry which is preliminary data.</text>
</comment>
<gene>
    <name evidence="3" type="ORF">MVEN_01937400</name>
</gene>
<sequence length="366" mass="38884">MLCLWLASVLSLFQLTVGVIVNTTVDDQNGGPDGNKILYLPDTGWLQGGIGNCGSCLPPPVSNFAYMNTFHGSLFNQRNQENTSQSPPTATLVFFGRSVSVNCILSNALSNPAGTSDMTFTIDGIQASTFSHTPAGNSDFQASTVFISEPLQLGNHTLVIQNGRTGGGSSLVLLDSVTYSFDDLSTTSTSAVTELSTSATPSGIPSSIGVTAKRSSTATIVGGVVGALAVAILAILLVWLRFRRVRRLKSQQDPVPRTQSLRIENYPLHTRQVGDGAKRSETAFPGLSTSTALLLGPREDAGIPEASRSPRPAATEPAVIISADLAERSTIRNLRLVEQRLATLEAQVVFYQQPPPPPPYIQDDNV</sequence>
<evidence type="ECO:0000313" key="4">
    <source>
        <dbReference type="Proteomes" id="UP000620124"/>
    </source>
</evidence>
<accession>A0A8H6XEY2</accession>
<keyword evidence="2" id="KW-0732">Signal</keyword>
<keyword evidence="1" id="KW-0812">Transmembrane</keyword>
<evidence type="ECO:0000256" key="1">
    <source>
        <dbReference type="SAM" id="Phobius"/>
    </source>
</evidence>
<keyword evidence="4" id="KW-1185">Reference proteome</keyword>
<name>A0A8H6XEY2_9AGAR</name>
<dbReference type="OrthoDB" id="3245657at2759"/>
<evidence type="ECO:0000256" key="2">
    <source>
        <dbReference type="SAM" id="SignalP"/>
    </source>
</evidence>
<feature type="transmembrane region" description="Helical" evidence="1">
    <location>
        <begin position="220"/>
        <end position="240"/>
    </location>
</feature>
<dbReference type="EMBL" id="JACAZI010000019">
    <property type="protein sequence ID" value="KAF7340188.1"/>
    <property type="molecule type" value="Genomic_DNA"/>
</dbReference>
<evidence type="ECO:0000313" key="3">
    <source>
        <dbReference type="EMBL" id="KAF7340188.1"/>
    </source>
</evidence>
<dbReference type="Proteomes" id="UP000620124">
    <property type="component" value="Unassembled WGS sequence"/>
</dbReference>
<keyword evidence="1" id="KW-0472">Membrane</keyword>
<feature type="signal peptide" evidence="2">
    <location>
        <begin position="1"/>
        <end position="18"/>
    </location>
</feature>
<protein>
    <submittedName>
        <fullName evidence="3">Uncharacterized protein</fullName>
    </submittedName>
</protein>
<dbReference type="CDD" id="cd12087">
    <property type="entry name" value="TM_EGFR-like"/>
    <property type="match status" value="1"/>
</dbReference>
<feature type="chain" id="PRO_5034020623" evidence="2">
    <location>
        <begin position="19"/>
        <end position="366"/>
    </location>
</feature>
<dbReference type="AlphaFoldDB" id="A0A8H6XEY2"/>
<proteinExistence type="predicted"/>
<reference evidence="3" key="1">
    <citation type="submission" date="2020-05" db="EMBL/GenBank/DDBJ databases">
        <title>Mycena genomes resolve the evolution of fungal bioluminescence.</title>
        <authorList>
            <person name="Tsai I.J."/>
        </authorList>
    </citation>
    <scope>NUCLEOTIDE SEQUENCE</scope>
    <source>
        <strain evidence="3">CCC161011</strain>
    </source>
</reference>